<gene>
    <name evidence="3" type="ORF">A2955_02550</name>
</gene>
<feature type="transmembrane region" description="Helical" evidence="1">
    <location>
        <begin position="404"/>
        <end position="431"/>
    </location>
</feature>
<evidence type="ECO:0000256" key="2">
    <source>
        <dbReference type="SAM" id="SignalP"/>
    </source>
</evidence>
<protein>
    <submittedName>
        <fullName evidence="3">Uncharacterized protein</fullName>
    </submittedName>
</protein>
<organism evidence="3 4">
    <name type="scientific">Candidatus Woesebacteria bacterium RIFCSPLOWO2_01_FULL_37_19</name>
    <dbReference type="NCBI Taxonomy" id="1802514"/>
    <lineage>
        <taxon>Bacteria</taxon>
        <taxon>Candidatus Woeseibacteriota</taxon>
    </lineage>
</organism>
<sequence length="561" mass="61338">MFKKLLLSFLAALVLFFSVSTRFASAQTWYYQDFFEWYEKVFDTQNQDEIFGERYTAAQVEWIIYSLMAWAINHVGNADINWCAINLSRNDPGLLKSIIGNVSALINECPCAADDICNLATFADITGVSNIACGLVGKVTCPSGRLGYVPPKTRSESLVTKVNLFPSSNISLVHYLKNFGAKLNLIPEAKAQGFGFRFAANTVQNFWRAVRDLAYLLLAIVIVITAFMIMFRVKLSPQTVISVQSVLPKIVMALILITFSYAIAGFLIDMMYVVLGLLAVFLTSPPGNGISKDSWQTMFTTFTQRGTIGLIVWYWVWWIFAAWSASLQFSGALIGNFVALILMAIIWIILVIVLAIASFKIWWMLIKTYVNILLLIIAAPLYILGGVIGVGGLGAWVTAMVSNLAVYPMVGLLLVLAFVFLATPLGGVSLLPFAPNPQYIISGANAWDPPLTFGSGAVELIMVFVSLFIIMLIPKVAEIIKSVISRRPFAYGTAIGEGLAPVGSLGTGAWGYGLSAPGAKLESLRNAQRGGAVISQATLDRYEKYARWASLANRLTGGKPR</sequence>
<evidence type="ECO:0000256" key="1">
    <source>
        <dbReference type="SAM" id="Phobius"/>
    </source>
</evidence>
<dbReference type="Proteomes" id="UP000177501">
    <property type="component" value="Unassembled WGS sequence"/>
</dbReference>
<keyword evidence="2" id="KW-0732">Signal</keyword>
<dbReference type="STRING" id="1802514.A2955_02550"/>
<keyword evidence="1" id="KW-0472">Membrane</keyword>
<dbReference type="EMBL" id="MGHA01000074">
    <property type="protein sequence ID" value="OGM56787.1"/>
    <property type="molecule type" value="Genomic_DNA"/>
</dbReference>
<keyword evidence="1" id="KW-1133">Transmembrane helix</keyword>
<feature type="transmembrane region" description="Helical" evidence="1">
    <location>
        <begin position="213"/>
        <end position="231"/>
    </location>
</feature>
<evidence type="ECO:0000313" key="3">
    <source>
        <dbReference type="EMBL" id="OGM56787.1"/>
    </source>
</evidence>
<feature type="transmembrane region" description="Helical" evidence="1">
    <location>
        <begin position="251"/>
        <end position="282"/>
    </location>
</feature>
<keyword evidence="1" id="KW-0812">Transmembrane</keyword>
<accession>A0A1F8AYH6</accession>
<reference evidence="3 4" key="1">
    <citation type="journal article" date="2016" name="Nat. Commun.">
        <title>Thousands of microbial genomes shed light on interconnected biogeochemical processes in an aquifer system.</title>
        <authorList>
            <person name="Anantharaman K."/>
            <person name="Brown C.T."/>
            <person name="Hug L.A."/>
            <person name="Sharon I."/>
            <person name="Castelle C.J."/>
            <person name="Probst A.J."/>
            <person name="Thomas B.C."/>
            <person name="Singh A."/>
            <person name="Wilkins M.J."/>
            <person name="Karaoz U."/>
            <person name="Brodie E.L."/>
            <person name="Williams K.H."/>
            <person name="Hubbard S.S."/>
            <person name="Banfield J.F."/>
        </authorList>
    </citation>
    <scope>NUCLEOTIDE SEQUENCE [LARGE SCALE GENOMIC DNA]</scope>
</reference>
<feature type="transmembrane region" description="Helical" evidence="1">
    <location>
        <begin position="369"/>
        <end position="397"/>
    </location>
</feature>
<feature type="signal peptide" evidence="2">
    <location>
        <begin position="1"/>
        <end position="26"/>
    </location>
</feature>
<evidence type="ECO:0000313" key="4">
    <source>
        <dbReference type="Proteomes" id="UP000177501"/>
    </source>
</evidence>
<feature type="chain" id="PRO_5009534964" evidence="2">
    <location>
        <begin position="27"/>
        <end position="561"/>
    </location>
</feature>
<name>A0A1F8AYH6_9BACT</name>
<feature type="transmembrane region" description="Helical" evidence="1">
    <location>
        <begin position="451"/>
        <end position="473"/>
    </location>
</feature>
<dbReference type="AlphaFoldDB" id="A0A1F8AYH6"/>
<feature type="transmembrane region" description="Helical" evidence="1">
    <location>
        <begin position="337"/>
        <end position="363"/>
    </location>
</feature>
<proteinExistence type="predicted"/>
<feature type="transmembrane region" description="Helical" evidence="1">
    <location>
        <begin position="302"/>
        <end position="325"/>
    </location>
</feature>
<comment type="caution">
    <text evidence="3">The sequence shown here is derived from an EMBL/GenBank/DDBJ whole genome shotgun (WGS) entry which is preliminary data.</text>
</comment>